<reference evidence="2 3" key="1">
    <citation type="journal article" date="2024" name="Front. Microbiol.">
        <title>Transcriptomic insights into the dominance of two phototrophs throughout the water column of a tropical hypersaline-alkaline crater lake (Dziani Dzaha, Mayotte).</title>
        <authorList>
            <person name="Duperron S."/>
            <person name="Halary S."/>
            <person name="Bouly J.-P."/>
            <person name="Roussel T."/>
            <person name="Hugoni M."/>
            <person name="Bruto M."/>
            <person name="Oger P."/>
            <person name="Duval C."/>
            <person name="Woo A."/>
            <person name="Jezequiel D."/>
            <person name="Ader M."/>
            <person name="Leboulanger C."/>
            <person name="Agogue H."/>
            <person name="Grossi V."/>
            <person name="Trousselier M."/>
            <person name="Bernard C."/>
        </authorList>
    </citation>
    <scope>NUCLEOTIDE SEQUENCE [LARGE SCALE GENOMIC DNA]</scope>
    <source>
        <strain evidence="2 3">PMC 851.14</strain>
    </source>
</reference>
<proteinExistence type="predicted"/>
<organism evidence="2 3">
    <name type="scientific">Limnospira fusiformis PMC 851.14</name>
    <dbReference type="NCBI Taxonomy" id="2219512"/>
    <lineage>
        <taxon>Bacteria</taxon>
        <taxon>Bacillati</taxon>
        <taxon>Cyanobacteriota</taxon>
        <taxon>Cyanophyceae</taxon>
        <taxon>Oscillatoriophycideae</taxon>
        <taxon>Oscillatoriales</taxon>
        <taxon>Sirenicapillariaceae</taxon>
        <taxon>Limnospira</taxon>
    </lineage>
</organism>
<evidence type="ECO:0000313" key="2">
    <source>
        <dbReference type="EMBL" id="MEK9510288.1"/>
    </source>
</evidence>
<feature type="region of interest" description="Disordered" evidence="1">
    <location>
        <begin position="1"/>
        <end position="34"/>
    </location>
</feature>
<keyword evidence="3" id="KW-1185">Reference proteome</keyword>
<evidence type="ECO:0000313" key="3">
    <source>
        <dbReference type="Proteomes" id="UP001387447"/>
    </source>
</evidence>
<protein>
    <submittedName>
        <fullName evidence="2">Uncharacterized protein</fullName>
    </submittedName>
</protein>
<dbReference type="EMBL" id="JBBWYZ010000001">
    <property type="protein sequence ID" value="MEK9510288.1"/>
    <property type="molecule type" value="Genomic_DNA"/>
</dbReference>
<sequence>MTISGEVGQTLPETRFVSPQLPETGFVSPQPPRNRVSMTISGEVRSTRVFLRVN</sequence>
<name>A0ABU9EEB8_LIMFS</name>
<accession>A0ABU9EEB8</accession>
<evidence type="ECO:0000256" key="1">
    <source>
        <dbReference type="SAM" id="MobiDB-lite"/>
    </source>
</evidence>
<gene>
    <name evidence="2" type="ORF">AAEJ74_00855</name>
</gene>
<dbReference type="RefSeq" id="WP_006625061.1">
    <property type="nucleotide sequence ID" value="NZ_JBBWYZ010000001.1"/>
</dbReference>
<comment type="caution">
    <text evidence="2">The sequence shown here is derived from an EMBL/GenBank/DDBJ whole genome shotgun (WGS) entry which is preliminary data.</text>
</comment>
<dbReference type="Proteomes" id="UP001387447">
    <property type="component" value="Unassembled WGS sequence"/>
</dbReference>